<dbReference type="RefSeq" id="XP_075091586.1">
    <property type="nucleotide sequence ID" value="XM_075235485.1"/>
</dbReference>
<proteinExistence type="predicted"/>
<gene>
    <name evidence="2" type="primary">LOC142171781</name>
</gene>
<reference evidence="2" key="2">
    <citation type="submission" date="2025-08" db="UniProtKB">
        <authorList>
            <consortium name="RefSeq"/>
        </authorList>
    </citation>
    <scope>IDENTIFICATION</scope>
    <source>
        <tissue evidence="2">Leaf</tissue>
    </source>
</reference>
<evidence type="ECO:0000313" key="2">
    <source>
        <dbReference type="RefSeq" id="XP_075091586.1"/>
    </source>
</evidence>
<sequence>MDSKKNAEMSIFCKIGRGDVSFWWDNWTVLGALANIVLGGRTSKNTKVQEFIHEGAWMRDKLMGKVSESTVNTIQKIKINVDKRDYHIWLLEKTGEFTCKSAWQNLRRKGCGTFTSSRIWHKQIPFKISFFMLRLLQARIPTDDVVNMVTSRCSCCTKHEEESINHLFTCNEIARHVWNYFCNAVIWRKPEMGWVKFNVDGCCKGNPGTTGGGGMIRNYNGEMIKAFAEFYGQGNNNLAEAKAMLYGVKLCCNYGFSKVIVESDSMLIVNLVNQRMKPPWQLTQIIEQIREVTETENFLFVHIFREGNAIADHLAKLGESSKTFHIFNQVVSLPMKIRASLKLDQDNMPNFRFRQKKNQFTINDVTI</sequence>
<keyword evidence="1" id="KW-1185">Reference proteome</keyword>
<organism evidence="1 2">
    <name type="scientific">Nicotiana tabacum</name>
    <name type="common">Common tobacco</name>
    <dbReference type="NCBI Taxonomy" id="4097"/>
    <lineage>
        <taxon>Eukaryota</taxon>
        <taxon>Viridiplantae</taxon>
        <taxon>Streptophyta</taxon>
        <taxon>Embryophyta</taxon>
        <taxon>Tracheophyta</taxon>
        <taxon>Spermatophyta</taxon>
        <taxon>Magnoliopsida</taxon>
        <taxon>eudicotyledons</taxon>
        <taxon>Gunneridae</taxon>
        <taxon>Pentapetalae</taxon>
        <taxon>asterids</taxon>
        <taxon>lamiids</taxon>
        <taxon>Solanales</taxon>
        <taxon>Solanaceae</taxon>
        <taxon>Nicotianoideae</taxon>
        <taxon>Nicotianeae</taxon>
        <taxon>Nicotiana</taxon>
    </lineage>
</organism>
<protein>
    <submittedName>
        <fullName evidence="2">Uncharacterized protein LOC142171781</fullName>
    </submittedName>
</protein>
<accession>A0AC58T2Y0</accession>
<dbReference type="Proteomes" id="UP000790787">
    <property type="component" value="Chromosome 17"/>
</dbReference>
<evidence type="ECO:0000313" key="1">
    <source>
        <dbReference type="Proteomes" id="UP000790787"/>
    </source>
</evidence>
<reference evidence="1" key="1">
    <citation type="journal article" date="2014" name="Nat. Commun.">
        <title>The tobacco genome sequence and its comparison with those of tomato and potato.</title>
        <authorList>
            <person name="Sierro N."/>
            <person name="Battey J.N."/>
            <person name="Ouadi S."/>
            <person name="Bakaher N."/>
            <person name="Bovet L."/>
            <person name="Willig A."/>
            <person name="Goepfert S."/>
            <person name="Peitsch M.C."/>
            <person name="Ivanov N.V."/>
        </authorList>
    </citation>
    <scope>NUCLEOTIDE SEQUENCE [LARGE SCALE GENOMIC DNA]</scope>
</reference>
<name>A0AC58T2Y0_TOBAC</name>